<feature type="domain" description="Glycosyltransferase 2-like" evidence="1">
    <location>
        <begin position="5"/>
        <end position="103"/>
    </location>
</feature>
<accession>A0A2R7Y3M3</accession>
<comment type="caution">
    <text evidence="2">The sequence shown here is derived from an EMBL/GenBank/DDBJ whole genome shotgun (WGS) entry which is preliminary data.</text>
</comment>
<dbReference type="Gene3D" id="3.90.550.10">
    <property type="entry name" value="Spore Coat Polysaccharide Biosynthesis Protein SpsA, Chain A"/>
    <property type="match status" value="1"/>
</dbReference>
<sequence length="170" mass="19518">MDGMRGFGMAIRSGIEAARGDYVVPFMADLSDNPEDIPKLLRKAEEGAEVVVGSRFIGGMRAYGYSSTKLVSNRLYNAFLRMLFGLKVKDCTNAFKLYSRRLLSGMRLESKGFEINAEMIIKAHMMHARIAEVPTEWRERRAGRSKMRLLNVWKDYGLVAIRLFLRRLFR</sequence>
<dbReference type="PANTHER" id="PTHR48090:SF7">
    <property type="entry name" value="RFBJ PROTEIN"/>
    <property type="match status" value="1"/>
</dbReference>
<dbReference type="InterPro" id="IPR050256">
    <property type="entry name" value="Glycosyltransferase_2"/>
</dbReference>
<proteinExistence type="predicted"/>
<protein>
    <recommendedName>
        <fullName evidence="1">Glycosyltransferase 2-like domain-containing protein</fullName>
    </recommendedName>
</protein>
<dbReference type="AlphaFoldDB" id="A0A2R7Y3M3"/>
<dbReference type="Proteomes" id="UP000244066">
    <property type="component" value="Unassembled WGS sequence"/>
</dbReference>
<dbReference type="PANTHER" id="PTHR48090">
    <property type="entry name" value="UNDECAPRENYL-PHOSPHATE 4-DEOXY-4-FORMAMIDO-L-ARABINOSE TRANSFERASE-RELATED"/>
    <property type="match status" value="1"/>
</dbReference>
<evidence type="ECO:0000259" key="1">
    <source>
        <dbReference type="Pfam" id="PF00535"/>
    </source>
</evidence>
<dbReference type="Pfam" id="PF00535">
    <property type="entry name" value="Glycos_transf_2"/>
    <property type="match status" value="1"/>
</dbReference>
<dbReference type="EMBL" id="NDWU01000009">
    <property type="protein sequence ID" value="PUA32114.1"/>
    <property type="molecule type" value="Genomic_DNA"/>
</dbReference>
<organism evidence="2 3">
    <name type="scientific">Candidatus Terraquivivens tikiterensis</name>
    <dbReference type="NCBI Taxonomy" id="1980982"/>
    <lineage>
        <taxon>Archaea</taxon>
        <taxon>Nitrososphaerota</taxon>
        <taxon>Candidatus Wolframiiraptoraceae</taxon>
        <taxon>Candidatus Terraquivivens</taxon>
    </lineage>
</organism>
<gene>
    <name evidence="2" type="ORF">B9J98_04495</name>
</gene>
<evidence type="ECO:0000313" key="3">
    <source>
        <dbReference type="Proteomes" id="UP000244066"/>
    </source>
</evidence>
<reference evidence="2 3" key="1">
    <citation type="submission" date="2017-04" db="EMBL/GenBank/DDBJ databases">
        <title>Draft Aigarchaeota genome from a New Zealand hot spring.</title>
        <authorList>
            <person name="Reysenbach A.-L."/>
            <person name="Donaho J.A."/>
            <person name="Gerhart J."/>
            <person name="Kelley J.F."/>
            <person name="Kouba K."/>
            <person name="Podar M."/>
            <person name="Stott M."/>
        </authorList>
    </citation>
    <scope>NUCLEOTIDE SEQUENCE [LARGE SCALE GENOMIC DNA]</scope>
    <source>
        <strain evidence="2">NZ13_MG1</strain>
    </source>
</reference>
<dbReference type="SUPFAM" id="SSF53448">
    <property type="entry name" value="Nucleotide-diphospho-sugar transferases"/>
    <property type="match status" value="1"/>
</dbReference>
<dbReference type="InterPro" id="IPR001173">
    <property type="entry name" value="Glyco_trans_2-like"/>
</dbReference>
<dbReference type="InterPro" id="IPR029044">
    <property type="entry name" value="Nucleotide-diphossugar_trans"/>
</dbReference>
<name>A0A2R7Y3M3_9ARCH</name>
<evidence type="ECO:0000313" key="2">
    <source>
        <dbReference type="EMBL" id="PUA32114.1"/>
    </source>
</evidence>